<dbReference type="PANTHER" id="PTHR31890">
    <property type="entry name" value="PLANT INVERTASE/PECTIN METHYLESTERASE INHIBITOR SUPERFAMILY PROTEIN"/>
    <property type="match status" value="1"/>
</dbReference>
<keyword evidence="1" id="KW-0732">Signal</keyword>
<sequence>MNPSTCLSLFLTISLIFNSHAITPKSNSNLYKNVCKDAGKDNQRCLKLLSPNPKITSAKDYLTLSKLFLEMAIEKATKGQDYLKTLIKEFPSSHAIKNCATSDYDGLVMSFRSSLGELVVDPISANYDARVAGDGPQACDRELANEKIVNPSVSKMNNEMTFLSDVAYLATNYLRK</sequence>
<feature type="signal peptide" evidence="1">
    <location>
        <begin position="1"/>
        <end position="21"/>
    </location>
</feature>
<dbReference type="InterPro" id="IPR034088">
    <property type="entry name" value="Pla_a_1-like"/>
</dbReference>
<dbReference type="Gramene" id="PSAT_LOCUS29791_t1">
    <property type="protein sequence ID" value="CAL5211355.1"/>
    <property type="gene ID" value="PSAT_LOCUS29791"/>
</dbReference>
<comment type="caution">
    <text evidence="3">The sequence shown here is derived from an EMBL/GenBank/DDBJ whole genome shotgun (WGS) entry which is preliminary data.</text>
</comment>
<name>A0A9D4VWY4_PEA</name>
<dbReference type="Gene3D" id="1.20.140.40">
    <property type="entry name" value="Invertase/pectin methylesterase inhibitor family protein"/>
    <property type="match status" value="1"/>
</dbReference>
<dbReference type="Gramene" id="PSAT_LOCUS29794_t1">
    <property type="protein sequence ID" value="CAL5211359.1"/>
    <property type="gene ID" value="PSAT_LOCUS29794"/>
</dbReference>
<dbReference type="AlphaFoldDB" id="A0A9D4VWY4"/>
<dbReference type="Gramene" id="Psat07G0603000-T2">
    <property type="protein sequence ID" value="KAI5391008.1"/>
    <property type="gene ID" value="KIW84_076030"/>
</dbReference>
<dbReference type="Proteomes" id="UP001058974">
    <property type="component" value="Chromosome 7"/>
</dbReference>
<proteinExistence type="predicted"/>
<evidence type="ECO:0000313" key="4">
    <source>
        <dbReference type="Proteomes" id="UP001058974"/>
    </source>
</evidence>
<accession>A0A9D4VWY4</accession>
<feature type="domain" description="Pectinesterase inhibitor" evidence="2">
    <location>
        <begin position="30"/>
        <end position="172"/>
    </location>
</feature>
<dbReference type="CDD" id="cd15795">
    <property type="entry name" value="PMEI-Pla_a_1_like"/>
    <property type="match status" value="1"/>
</dbReference>
<feature type="chain" id="PRO_5039184072" description="Pectinesterase inhibitor domain-containing protein" evidence="1">
    <location>
        <begin position="22"/>
        <end position="176"/>
    </location>
</feature>
<dbReference type="InterPro" id="IPR035513">
    <property type="entry name" value="Invertase/methylesterase_inhib"/>
</dbReference>
<protein>
    <recommendedName>
        <fullName evidence="2">Pectinesterase inhibitor domain-containing protein</fullName>
    </recommendedName>
</protein>
<dbReference type="InterPro" id="IPR006501">
    <property type="entry name" value="Pectinesterase_inhib_dom"/>
</dbReference>
<dbReference type="GO" id="GO:0004857">
    <property type="term" value="F:enzyme inhibitor activity"/>
    <property type="evidence" value="ECO:0007669"/>
    <property type="project" value="InterPro"/>
</dbReference>
<evidence type="ECO:0000256" key="1">
    <source>
        <dbReference type="SAM" id="SignalP"/>
    </source>
</evidence>
<dbReference type="Pfam" id="PF04043">
    <property type="entry name" value="PMEI"/>
    <property type="match status" value="1"/>
</dbReference>
<keyword evidence="4" id="KW-1185">Reference proteome</keyword>
<reference evidence="3 4" key="1">
    <citation type="journal article" date="2022" name="Nat. Genet.">
        <title>Improved pea reference genome and pan-genome highlight genomic features and evolutionary characteristics.</title>
        <authorList>
            <person name="Yang T."/>
            <person name="Liu R."/>
            <person name="Luo Y."/>
            <person name="Hu S."/>
            <person name="Wang D."/>
            <person name="Wang C."/>
            <person name="Pandey M.K."/>
            <person name="Ge S."/>
            <person name="Xu Q."/>
            <person name="Li N."/>
            <person name="Li G."/>
            <person name="Huang Y."/>
            <person name="Saxena R.K."/>
            <person name="Ji Y."/>
            <person name="Li M."/>
            <person name="Yan X."/>
            <person name="He Y."/>
            <person name="Liu Y."/>
            <person name="Wang X."/>
            <person name="Xiang C."/>
            <person name="Varshney R.K."/>
            <person name="Ding H."/>
            <person name="Gao S."/>
            <person name="Zong X."/>
        </authorList>
    </citation>
    <scope>NUCLEOTIDE SEQUENCE [LARGE SCALE GENOMIC DNA]</scope>
    <source>
        <strain evidence="3 4">cv. Zhongwan 6</strain>
    </source>
</reference>
<evidence type="ECO:0000259" key="2">
    <source>
        <dbReference type="Pfam" id="PF04043"/>
    </source>
</evidence>
<evidence type="ECO:0000313" key="3">
    <source>
        <dbReference type="EMBL" id="KAI5391008.1"/>
    </source>
</evidence>
<dbReference type="SUPFAM" id="SSF101148">
    <property type="entry name" value="Plant invertase/pectin methylesterase inhibitor"/>
    <property type="match status" value="1"/>
</dbReference>
<gene>
    <name evidence="3" type="ORF">KIW84_076030</name>
</gene>
<dbReference type="PANTHER" id="PTHR31890:SF9">
    <property type="entry name" value="PLANT INVERTASE_PECTIN METHYLESTERASE INHIBITOR SUPERFAMILY PROTEIN"/>
    <property type="match status" value="1"/>
</dbReference>
<organism evidence="3 4">
    <name type="scientific">Pisum sativum</name>
    <name type="common">Garden pea</name>
    <name type="synonym">Lathyrus oleraceus</name>
    <dbReference type="NCBI Taxonomy" id="3888"/>
    <lineage>
        <taxon>Eukaryota</taxon>
        <taxon>Viridiplantae</taxon>
        <taxon>Streptophyta</taxon>
        <taxon>Embryophyta</taxon>
        <taxon>Tracheophyta</taxon>
        <taxon>Spermatophyta</taxon>
        <taxon>Magnoliopsida</taxon>
        <taxon>eudicotyledons</taxon>
        <taxon>Gunneridae</taxon>
        <taxon>Pentapetalae</taxon>
        <taxon>rosids</taxon>
        <taxon>fabids</taxon>
        <taxon>Fabales</taxon>
        <taxon>Fabaceae</taxon>
        <taxon>Papilionoideae</taxon>
        <taxon>50 kb inversion clade</taxon>
        <taxon>NPAAA clade</taxon>
        <taxon>Hologalegina</taxon>
        <taxon>IRL clade</taxon>
        <taxon>Fabeae</taxon>
        <taxon>Lathyrus</taxon>
    </lineage>
</organism>
<dbReference type="EMBL" id="JAMSHJ010000007">
    <property type="protein sequence ID" value="KAI5391008.1"/>
    <property type="molecule type" value="Genomic_DNA"/>
</dbReference>